<sequence>MNGHTKNGVTYYETYTKFMQRSFGYGIEVINSDARIPTKICGRFRSEEAAYKAMCYMTAEKAFDQARDNSFKDTDGKYIIKFDPCEMEITPYYLDEKCEGYGVVAHQHMEGEARFYLAVPEFGQDYRTLRIKTDDGVIKASCVRGECPKRSPGILLEYIPDADSASISPRVLMYKPNDENAAILQMEASQKPIKSSKSFTYKVNGENLGYGIKLPFSENAASVLYGRFSYDEEAYEIMCYFATKHAFNNGFKKKRKCIVSFNAYEKEIVMHYENNDTPVVFKAIPYEEGDIEAEIDFSDDLNFDRCSIDTATVNGVIKATPSMNQNRPGIDVEYLPSYDIKHVKMQPRILMEKPEGGKIRVLVWDDVKTDEHPRIIEF</sequence>
<dbReference type="AlphaFoldDB" id="D4J8X4"/>
<dbReference type="KEGG" id="cct:CC1_20770"/>
<gene>
    <name evidence="1" type="ORF">CC1_20770</name>
</gene>
<name>D4J8X4_9FIRM</name>
<dbReference type="HOGENOM" id="CLU_730975_0_0_9"/>
<dbReference type="EMBL" id="FP929038">
    <property type="protein sequence ID" value="CBK80795.1"/>
    <property type="molecule type" value="Genomic_DNA"/>
</dbReference>
<organism evidence="1 2">
    <name type="scientific">Coprococcus catus GD/7</name>
    <dbReference type="NCBI Taxonomy" id="717962"/>
    <lineage>
        <taxon>Bacteria</taxon>
        <taxon>Bacillati</taxon>
        <taxon>Bacillota</taxon>
        <taxon>Clostridia</taxon>
        <taxon>Lachnospirales</taxon>
        <taxon>Lachnospiraceae</taxon>
        <taxon>Coprococcus</taxon>
    </lineage>
</organism>
<dbReference type="RefSeq" id="WP_015514363.1">
    <property type="nucleotide sequence ID" value="NC_021009.1"/>
</dbReference>
<protein>
    <submittedName>
        <fullName evidence="1">Uncharacterized protein</fullName>
    </submittedName>
</protein>
<dbReference type="STRING" id="717962.CC1_20770"/>
<dbReference type="PATRIC" id="fig|717962.3.peg.1974"/>
<proteinExistence type="predicted"/>
<dbReference type="Proteomes" id="UP000008798">
    <property type="component" value="Chromosome"/>
</dbReference>
<evidence type="ECO:0000313" key="2">
    <source>
        <dbReference type="Proteomes" id="UP000008798"/>
    </source>
</evidence>
<evidence type="ECO:0000313" key="1">
    <source>
        <dbReference type="EMBL" id="CBK80795.1"/>
    </source>
</evidence>
<reference evidence="1 2" key="1">
    <citation type="submission" date="2010-03" db="EMBL/GenBank/DDBJ databases">
        <title>The genome sequence of Coprococcus catus GD/7.</title>
        <authorList>
            <consortium name="metaHIT consortium -- http://www.metahit.eu/"/>
            <person name="Pajon A."/>
            <person name="Turner K."/>
            <person name="Parkhill J."/>
            <person name="Duncan S."/>
            <person name="Flint H."/>
        </authorList>
    </citation>
    <scope>NUCLEOTIDE SEQUENCE [LARGE SCALE GENOMIC DNA]</scope>
    <source>
        <strain evidence="1 2">GD/7</strain>
    </source>
</reference>
<reference evidence="1 2" key="2">
    <citation type="submission" date="2010-03" db="EMBL/GenBank/DDBJ databases">
        <authorList>
            <person name="Pajon A."/>
        </authorList>
    </citation>
    <scope>NUCLEOTIDE SEQUENCE [LARGE SCALE GENOMIC DNA]</scope>
    <source>
        <strain evidence="1 2">GD/7</strain>
    </source>
</reference>
<accession>D4J8X4</accession>